<sequence>MKWITIAIYNFFVLVSKKIMIEALPSVYDESEEPYIDKNAQFYISSSQKREPIWFRQLGFNDSIAIRLKHSSYYYYFFDRRTSRILITFMNAYKVEVIEFTIIPGAAELSLSCRYGRVDTASFEENEYEKYYEFLLIFSSVGVLLFHDYSFKTKTEVCVNLIPTITIFKHMIIRVDNLEAVLEVVPESARVPNNWYIVRSIQVGYKLVVKYYPGVNSIISIRLTDKNRIMALKVIIDYTTGILYTRRMRLDNENKQCVNFGNTLQFNSQMLGKVEIGVFPHQYKIVMRMNEIRSNKVRDCMVYGHHLSPYDIQQTIFDSTNKTTVFYAYYIQPA</sequence>
<dbReference type="Proteomes" id="UP000093561">
    <property type="component" value="Unassembled WGS sequence"/>
</dbReference>
<keyword evidence="1" id="KW-0732">Signal</keyword>
<evidence type="ECO:0000313" key="3">
    <source>
        <dbReference type="WBParaSite" id="mrna-Wban_04782"/>
    </source>
</evidence>
<organism evidence="2 3">
    <name type="scientific">Wuchereria bancrofti</name>
    <dbReference type="NCBI Taxonomy" id="6293"/>
    <lineage>
        <taxon>Eukaryota</taxon>
        <taxon>Metazoa</taxon>
        <taxon>Ecdysozoa</taxon>
        <taxon>Nematoda</taxon>
        <taxon>Chromadorea</taxon>
        <taxon>Rhabditida</taxon>
        <taxon>Spirurina</taxon>
        <taxon>Spiruromorpha</taxon>
        <taxon>Filarioidea</taxon>
        <taxon>Onchocercidae</taxon>
        <taxon>Wuchereria</taxon>
    </lineage>
</organism>
<reference evidence="2" key="2">
    <citation type="journal article" date="2016" name="Mol. Ecol.">
        <title>Population genomics of the filarial nematode parasite Wuchereria bancrofti from mosquitoes.</title>
        <authorList>
            <person name="Small S.T."/>
            <person name="Reimer L.J."/>
            <person name="Tisch D.J."/>
            <person name="King C.L."/>
            <person name="Christensen B.M."/>
            <person name="Siba P.M."/>
            <person name="Kazura J.W."/>
            <person name="Serre D."/>
            <person name="Zimmerman P.A."/>
        </authorList>
    </citation>
    <scope>NUCLEOTIDE SEQUENCE</scope>
    <source>
        <strain evidence="2">pt0022</strain>
    </source>
</reference>
<dbReference type="WBParaSite" id="mrna-Wban_04782">
    <property type="protein sequence ID" value="mrna-Wban_04782"/>
    <property type="gene ID" value="Wban_04782"/>
</dbReference>
<evidence type="ECO:0000313" key="2">
    <source>
        <dbReference type="Proteomes" id="UP000093561"/>
    </source>
</evidence>
<protein>
    <submittedName>
        <fullName evidence="3">Tudor domain-containing protein</fullName>
    </submittedName>
</protein>
<proteinExistence type="predicted"/>
<reference evidence="3" key="3">
    <citation type="submission" date="2024-02" db="UniProtKB">
        <authorList>
            <consortium name="WormBaseParasite"/>
        </authorList>
    </citation>
    <scope>IDENTIFICATION</scope>
    <source>
        <strain evidence="3">pt0022</strain>
    </source>
</reference>
<accession>A0AAF5PS27</accession>
<reference evidence="2" key="1">
    <citation type="submission" date="2015-03" db="EMBL/GenBank/DDBJ databases">
        <title>Wuchereria bancrofti Genome Sequencing Papua New Guinea Strain.</title>
        <authorList>
            <person name="Small S.T."/>
            <person name="Serre D."/>
            <person name="Zimmerman P.A."/>
        </authorList>
    </citation>
    <scope>NUCLEOTIDE SEQUENCE [LARGE SCALE GENOMIC DNA]</scope>
    <source>
        <strain evidence="2">pt0022</strain>
    </source>
</reference>
<dbReference type="AlphaFoldDB" id="A0AAF5PS27"/>
<name>A0AAF5PS27_WUCBA</name>
<evidence type="ECO:0000256" key="1">
    <source>
        <dbReference type="SAM" id="SignalP"/>
    </source>
</evidence>
<feature type="chain" id="PRO_5041948281" evidence="1">
    <location>
        <begin position="24"/>
        <end position="334"/>
    </location>
</feature>
<feature type="signal peptide" evidence="1">
    <location>
        <begin position="1"/>
        <end position="23"/>
    </location>
</feature>